<feature type="repeat" description="TPR" evidence="3">
    <location>
        <begin position="198"/>
        <end position="231"/>
    </location>
</feature>
<evidence type="ECO:0000313" key="4">
    <source>
        <dbReference type="EMBL" id="TCV19942.1"/>
    </source>
</evidence>
<dbReference type="SUPFAM" id="SSF48452">
    <property type="entry name" value="TPR-like"/>
    <property type="match status" value="2"/>
</dbReference>
<evidence type="ECO:0000256" key="2">
    <source>
        <dbReference type="ARBA" id="ARBA00022803"/>
    </source>
</evidence>
<keyword evidence="1" id="KW-0677">Repeat</keyword>
<dbReference type="RefSeq" id="WP_132776375.1">
    <property type="nucleotide sequence ID" value="NZ_SMBZ01000003.1"/>
</dbReference>
<evidence type="ECO:0000313" key="5">
    <source>
        <dbReference type="Proteomes" id="UP000295197"/>
    </source>
</evidence>
<protein>
    <submittedName>
        <fullName evidence="4">Tetratricopeptide repeat protein</fullName>
    </submittedName>
</protein>
<sequence>MNLEKNTYYILASAQLFPFISADIPVDNKNEPLRFAIESYQAVQAENYTQAIEIYSKAITMYPEQPFFYACRSIIHRFNGDDESAFYDYQIAKRLDFNYHHFIEWLENQGEMLESDDLLELHNSTPYQLDEPQTLINRAMLQVQHFNYAEAINDYSTAFESSKDQTILISRAAIYTHVLKYDKALADLDLVLSGQQSFDAFLYRAKLYIAVKEFNAALQDLESAIALDDTKTTAYEERAQLYEQLEQFDKAITDYSMLIDMNAEDFYPYVLRADVFEKTENWNSAIADYTEAIRLNPYYSDLYQYRGALLAKIGDTSGAESDYATFQRLEEED</sequence>
<dbReference type="SMART" id="SM00028">
    <property type="entry name" value="TPR"/>
    <property type="match status" value="6"/>
</dbReference>
<comment type="caution">
    <text evidence="4">The sequence shown here is derived from an EMBL/GenBank/DDBJ whole genome shotgun (WGS) entry which is preliminary data.</text>
</comment>
<dbReference type="PANTHER" id="PTHR44858">
    <property type="entry name" value="TETRATRICOPEPTIDE REPEAT PROTEIN 6"/>
    <property type="match status" value="1"/>
</dbReference>
<keyword evidence="2 3" id="KW-0802">TPR repeat</keyword>
<dbReference type="Proteomes" id="UP000295197">
    <property type="component" value="Unassembled WGS sequence"/>
</dbReference>
<dbReference type="InterPro" id="IPR050498">
    <property type="entry name" value="Ycf3"/>
</dbReference>
<feature type="repeat" description="TPR" evidence="3">
    <location>
        <begin position="232"/>
        <end position="265"/>
    </location>
</feature>
<evidence type="ECO:0000256" key="1">
    <source>
        <dbReference type="ARBA" id="ARBA00022737"/>
    </source>
</evidence>
<dbReference type="PANTHER" id="PTHR44858:SF1">
    <property type="entry name" value="UDP-N-ACETYLGLUCOSAMINE--PEPTIDE N-ACETYLGLUCOSAMINYLTRANSFERASE SPINDLY-RELATED"/>
    <property type="match status" value="1"/>
</dbReference>
<keyword evidence="5" id="KW-1185">Reference proteome</keyword>
<dbReference type="InterPro" id="IPR011990">
    <property type="entry name" value="TPR-like_helical_dom_sf"/>
</dbReference>
<dbReference type="PROSITE" id="PS50005">
    <property type="entry name" value="TPR"/>
    <property type="match status" value="3"/>
</dbReference>
<accession>A0A4R3VWA3</accession>
<dbReference type="EMBL" id="SMBZ01000003">
    <property type="protein sequence ID" value="TCV19942.1"/>
    <property type="molecule type" value="Genomic_DNA"/>
</dbReference>
<reference evidence="4 5" key="1">
    <citation type="submission" date="2019-03" db="EMBL/GenBank/DDBJ databases">
        <title>Genomic Encyclopedia of Type Strains, Phase IV (KMG-IV): sequencing the most valuable type-strain genomes for metagenomic binning, comparative biology and taxonomic classification.</title>
        <authorList>
            <person name="Goeker M."/>
        </authorList>
    </citation>
    <scope>NUCLEOTIDE SEQUENCE [LARGE SCALE GENOMIC DNA]</scope>
    <source>
        <strain evidence="4 5">DSM 22362</strain>
    </source>
</reference>
<dbReference type="InterPro" id="IPR019734">
    <property type="entry name" value="TPR_rpt"/>
</dbReference>
<feature type="repeat" description="TPR" evidence="3">
    <location>
        <begin position="266"/>
        <end position="299"/>
    </location>
</feature>
<dbReference type="Gene3D" id="1.25.40.10">
    <property type="entry name" value="Tetratricopeptide repeat domain"/>
    <property type="match status" value="4"/>
</dbReference>
<proteinExistence type="predicted"/>
<dbReference type="AlphaFoldDB" id="A0A4R3VWA3"/>
<gene>
    <name evidence="4" type="ORF">EDC17_100341</name>
</gene>
<organism evidence="4 5">
    <name type="scientific">Sphingobacterium alimentarium</name>
    <dbReference type="NCBI Taxonomy" id="797292"/>
    <lineage>
        <taxon>Bacteria</taxon>
        <taxon>Pseudomonadati</taxon>
        <taxon>Bacteroidota</taxon>
        <taxon>Sphingobacteriia</taxon>
        <taxon>Sphingobacteriales</taxon>
        <taxon>Sphingobacteriaceae</taxon>
        <taxon>Sphingobacterium</taxon>
    </lineage>
</organism>
<name>A0A4R3VWA3_9SPHI</name>
<dbReference type="OrthoDB" id="712930at2"/>
<dbReference type="Pfam" id="PF13181">
    <property type="entry name" value="TPR_8"/>
    <property type="match status" value="1"/>
</dbReference>
<evidence type="ECO:0000256" key="3">
    <source>
        <dbReference type="PROSITE-ProRule" id="PRU00339"/>
    </source>
</evidence>